<evidence type="ECO:0000256" key="6">
    <source>
        <dbReference type="ARBA" id="ARBA00023136"/>
    </source>
</evidence>
<dbReference type="PANTHER" id="PTHR43731">
    <property type="entry name" value="RHOMBOID PROTEASE"/>
    <property type="match status" value="1"/>
</dbReference>
<feature type="transmembrane region" description="Helical" evidence="7">
    <location>
        <begin position="172"/>
        <end position="196"/>
    </location>
</feature>
<evidence type="ECO:0000256" key="3">
    <source>
        <dbReference type="ARBA" id="ARBA00022692"/>
    </source>
</evidence>
<protein>
    <submittedName>
        <fullName evidence="9">Rhomboid family intramembrane serine protease</fullName>
    </submittedName>
</protein>
<dbReference type="GO" id="GO:0016020">
    <property type="term" value="C:membrane"/>
    <property type="evidence" value="ECO:0007669"/>
    <property type="project" value="UniProtKB-SubCell"/>
</dbReference>
<organism evidence="9 10">
    <name type="scientific">Oxynema aestuarii AP17</name>
    <dbReference type="NCBI Taxonomy" id="2064643"/>
    <lineage>
        <taxon>Bacteria</taxon>
        <taxon>Bacillati</taxon>
        <taxon>Cyanobacteriota</taxon>
        <taxon>Cyanophyceae</taxon>
        <taxon>Oscillatoriophycideae</taxon>
        <taxon>Oscillatoriales</taxon>
        <taxon>Oscillatoriaceae</taxon>
        <taxon>Oxynema</taxon>
        <taxon>Oxynema aestuarii</taxon>
    </lineage>
</organism>
<evidence type="ECO:0000256" key="2">
    <source>
        <dbReference type="ARBA" id="ARBA00009045"/>
    </source>
</evidence>
<feature type="transmembrane region" description="Helical" evidence="7">
    <location>
        <begin position="216"/>
        <end position="234"/>
    </location>
</feature>
<keyword evidence="10" id="KW-1185">Reference proteome</keyword>
<feature type="transmembrane region" description="Helical" evidence="7">
    <location>
        <begin position="81"/>
        <end position="103"/>
    </location>
</feature>
<feature type="transmembrane region" description="Helical" evidence="7">
    <location>
        <begin position="141"/>
        <end position="160"/>
    </location>
</feature>
<dbReference type="InterPro" id="IPR050925">
    <property type="entry name" value="Rhomboid_protease_S54"/>
</dbReference>
<feature type="transmembrane region" description="Helical" evidence="7">
    <location>
        <begin position="115"/>
        <end position="135"/>
    </location>
</feature>
<evidence type="ECO:0000256" key="7">
    <source>
        <dbReference type="SAM" id="Phobius"/>
    </source>
</evidence>
<dbReference type="PANTHER" id="PTHR43731:SF14">
    <property type="entry name" value="PRESENILIN-ASSOCIATED RHOMBOID-LIKE PROTEIN, MITOCHONDRIAL"/>
    <property type="match status" value="1"/>
</dbReference>
<dbReference type="InterPro" id="IPR022764">
    <property type="entry name" value="Peptidase_S54_rhomboid_dom"/>
</dbReference>
<sequence>MIPIDDNLPQRSPPIATTILIALNIAIFIIELHLDARGELTDFLNTWALVPARLTSMANDAIASQNPAAWVALLAMGGGSLLSAMFLHGSFSQILGNLLFLWVFGRKVEDILGHFTYFGFYLLCGILSGIGQAIAEPSLSAFLIGANGAIAAILGAYLLNFPKAKIDSLLPLIIVFIPVEVPAFFYSLWWFVQQIFYGIGELGGLYANINPSSTGYWLHGLGMAIGAGSIPFFVRFKPKTAIY</sequence>
<feature type="domain" description="Peptidase S54 rhomboid" evidence="8">
    <location>
        <begin position="81"/>
        <end position="193"/>
    </location>
</feature>
<dbReference type="SUPFAM" id="SSF144091">
    <property type="entry name" value="Rhomboid-like"/>
    <property type="match status" value="1"/>
</dbReference>
<accession>A0A6H1TZ56</accession>
<dbReference type="Proteomes" id="UP000500857">
    <property type="component" value="Chromosome"/>
</dbReference>
<evidence type="ECO:0000256" key="1">
    <source>
        <dbReference type="ARBA" id="ARBA00004141"/>
    </source>
</evidence>
<dbReference type="RefSeq" id="WP_168569354.1">
    <property type="nucleotide sequence ID" value="NZ_CP051167.1"/>
</dbReference>
<comment type="similarity">
    <text evidence="2">Belongs to the peptidase S54 family.</text>
</comment>
<name>A0A6H1TZ56_9CYAN</name>
<dbReference type="AlphaFoldDB" id="A0A6H1TZ56"/>
<dbReference type="EMBL" id="CP051167">
    <property type="protein sequence ID" value="QIZ71200.1"/>
    <property type="molecule type" value="Genomic_DNA"/>
</dbReference>
<evidence type="ECO:0000313" key="10">
    <source>
        <dbReference type="Proteomes" id="UP000500857"/>
    </source>
</evidence>
<dbReference type="InterPro" id="IPR035952">
    <property type="entry name" value="Rhomboid-like_sf"/>
</dbReference>
<gene>
    <name evidence="9" type="ORF">HCG48_11935</name>
</gene>
<dbReference type="Pfam" id="PF01694">
    <property type="entry name" value="Rhomboid"/>
    <property type="match status" value="1"/>
</dbReference>
<dbReference type="GO" id="GO:0006508">
    <property type="term" value="P:proteolysis"/>
    <property type="evidence" value="ECO:0007669"/>
    <property type="project" value="UniProtKB-KW"/>
</dbReference>
<keyword evidence="3 7" id="KW-0812">Transmembrane</keyword>
<dbReference type="KEGG" id="oxy:HCG48_11935"/>
<feature type="transmembrane region" description="Helical" evidence="7">
    <location>
        <begin position="12"/>
        <end position="30"/>
    </location>
</feature>
<reference evidence="9 10" key="1">
    <citation type="submission" date="2020-04" db="EMBL/GenBank/DDBJ databases">
        <authorList>
            <person name="Basu S."/>
            <person name="Maruthanayagam V."/>
            <person name="Chakraborty S."/>
            <person name="Pramanik A."/>
            <person name="Mukherjee J."/>
            <person name="Brink B."/>
        </authorList>
    </citation>
    <scope>NUCLEOTIDE SEQUENCE [LARGE SCALE GENOMIC DNA]</scope>
    <source>
        <strain evidence="9 10">AP17</strain>
    </source>
</reference>
<evidence type="ECO:0000256" key="4">
    <source>
        <dbReference type="ARBA" id="ARBA00022801"/>
    </source>
</evidence>
<dbReference type="GO" id="GO:0004252">
    <property type="term" value="F:serine-type endopeptidase activity"/>
    <property type="evidence" value="ECO:0007669"/>
    <property type="project" value="InterPro"/>
</dbReference>
<dbReference type="Gene3D" id="1.20.1540.10">
    <property type="entry name" value="Rhomboid-like"/>
    <property type="match status" value="1"/>
</dbReference>
<evidence type="ECO:0000313" key="9">
    <source>
        <dbReference type="EMBL" id="QIZ71200.1"/>
    </source>
</evidence>
<keyword evidence="9" id="KW-0645">Protease</keyword>
<evidence type="ECO:0000256" key="5">
    <source>
        <dbReference type="ARBA" id="ARBA00022989"/>
    </source>
</evidence>
<evidence type="ECO:0000259" key="8">
    <source>
        <dbReference type="Pfam" id="PF01694"/>
    </source>
</evidence>
<comment type="subcellular location">
    <subcellularLocation>
        <location evidence="1">Membrane</location>
        <topology evidence="1">Multi-pass membrane protein</topology>
    </subcellularLocation>
</comment>
<keyword evidence="4" id="KW-0378">Hydrolase</keyword>
<proteinExistence type="inferred from homology"/>
<keyword evidence="6 7" id="KW-0472">Membrane</keyword>
<keyword evidence="5 7" id="KW-1133">Transmembrane helix</keyword>